<proteinExistence type="predicted"/>
<keyword evidence="3" id="KW-1185">Reference proteome</keyword>
<feature type="compositionally biased region" description="Basic residues" evidence="1">
    <location>
        <begin position="431"/>
        <end position="441"/>
    </location>
</feature>
<feature type="region of interest" description="Disordered" evidence="1">
    <location>
        <begin position="361"/>
        <end position="448"/>
    </location>
</feature>
<protein>
    <submittedName>
        <fullName evidence="2">Uncharacterized protein</fullName>
    </submittedName>
</protein>
<feature type="compositionally biased region" description="Polar residues" evidence="1">
    <location>
        <begin position="393"/>
        <end position="402"/>
    </location>
</feature>
<dbReference type="EMBL" id="VJMJ01000176">
    <property type="protein sequence ID" value="KAF0728524.1"/>
    <property type="molecule type" value="Genomic_DNA"/>
</dbReference>
<gene>
    <name evidence="2" type="ORF">Ae201684_013708</name>
</gene>
<feature type="compositionally biased region" description="Low complexity" evidence="1">
    <location>
        <begin position="380"/>
        <end position="392"/>
    </location>
</feature>
<evidence type="ECO:0000256" key="1">
    <source>
        <dbReference type="SAM" id="MobiDB-lite"/>
    </source>
</evidence>
<feature type="compositionally biased region" description="Low complexity" evidence="1">
    <location>
        <begin position="138"/>
        <end position="153"/>
    </location>
</feature>
<sequence>MQQMRENYRKAMTDFEATSRAREVASKLSADIEHQRAVEAEQQLRRTAAERDTIEITRQRERSSSNARTNDAEARSAAATAENQRYLAEMQLLKAQMAASTEALKAKDAEVQRARAEATALEQARLAAERRAADAESSRSTFPSPPQTFFMQQPPTSPIGSIPTSTENSLPNKAPNLTKLFKIDKFSSKESYQGLGADFNSWLDRFYDEIRMETASNQTTWTEEHKYMALKKSLDDEARGFVLAQEKSWRAVAPPGETYSFSHLVNHLRQAYSTHLDTDQLMAKMRMEKRYAHTWNQHVQYLRHIQKQIGASNRLVLEMFTKYACAEFKTNLVAGVNRANKDDPTELDKAVETLVQLTGTGVNYGKKGRTTASGNTNMASGSSPNNGSRSGNKTSNSRNSGEATDAAAGVAAGAAVNGHVTFADKTATSRHSAHSSSRPKAKPAEQPP</sequence>
<feature type="compositionally biased region" description="Basic and acidic residues" evidence="1">
    <location>
        <begin position="43"/>
        <end position="63"/>
    </location>
</feature>
<dbReference type="Proteomes" id="UP000481153">
    <property type="component" value="Unassembled WGS sequence"/>
</dbReference>
<evidence type="ECO:0000313" key="3">
    <source>
        <dbReference type="Proteomes" id="UP000481153"/>
    </source>
</evidence>
<evidence type="ECO:0000313" key="2">
    <source>
        <dbReference type="EMBL" id="KAF0728524.1"/>
    </source>
</evidence>
<feature type="region of interest" description="Disordered" evidence="1">
    <location>
        <begin position="43"/>
        <end position="78"/>
    </location>
</feature>
<comment type="caution">
    <text evidence="2">The sequence shown here is derived from an EMBL/GenBank/DDBJ whole genome shotgun (WGS) entry which is preliminary data.</text>
</comment>
<reference evidence="2 3" key="1">
    <citation type="submission" date="2019-07" db="EMBL/GenBank/DDBJ databases">
        <title>Genomics analysis of Aphanomyces spp. identifies a new class of oomycete effector associated with host adaptation.</title>
        <authorList>
            <person name="Gaulin E."/>
        </authorList>
    </citation>
    <scope>NUCLEOTIDE SEQUENCE [LARGE SCALE GENOMIC DNA]</scope>
    <source>
        <strain evidence="2 3">ATCC 201684</strain>
    </source>
</reference>
<feature type="compositionally biased region" description="Polar residues" evidence="1">
    <location>
        <begin position="370"/>
        <end position="379"/>
    </location>
</feature>
<organism evidence="2 3">
    <name type="scientific">Aphanomyces euteiches</name>
    <dbReference type="NCBI Taxonomy" id="100861"/>
    <lineage>
        <taxon>Eukaryota</taxon>
        <taxon>Sar</taxon>
        <taxon>Stramenopiles</taxon>
        <taxon>Oomycota</taxon>
        <taxon>Saprolegniomycetes</taxon>
        <taxon>Saprolegniales</taxon>
        <taxon>Verrucalvaceae</taxon>
        <taxon>Aphanomyces</taxon>
    </lineage>
</organism>
<dbReference type="AlphaFoldDB" id="A0A6G0WMJ4"/>
<dbReference type="VEuPathDB" id="FungiDB:AeMF1_010027"/>
<feature type="compositionally biased region" description="Low complexity" evidence="1">
    <location>
        <begin position="406"/>
        <end position="416"/>
    </location>
</feature>
<feature type="region of interest" description="Disordered" evidence="1">
    <location>
        <begin position="129"/>
        <end position="153"/>
    </location>
</feature>
<name>A0A6G0WMJ4_9STRA</name>
<accession>A0A6G0WMJ4</accession>